<accession>A0A2H0K9W5</accession>
<dbReference type="EMBL" id="PCVG01000085">
    <property type="protein sequence ID" value="PIQ68048.1"/>
    <property type="molecule type" value="Genomic_DNA"/>
</dbReference>
<reference evidence="1 2" key="1">
    <citation type="submission" date="2017-09" db="EMBL/GenBank/DDBJ databases">
        <title>Depth-based differentiation of microbial function through sediment-hosted aquifers and enrichment of novel symbionts in the deep terrestrial subsurface.</title>
        <authorList>
            <person name="Probst A.J."/>
            <person name="Ladd B."/>
            <person name="Jarett J.K."/>
            <person name="Geller-Mcgrath D.E."/>
            <person name="Sieber C.M."/>
            <person name="Emerson J.B."/>
            <person name="Anantharaman K."/>
            <person name="Thomas B.C."/>
            <person name="Malmstrom R."/>
            <person name="Stieglmeier M."/>
            <person name="Klingl A."/>
            <person name="Woyke T."/>
            <person name="Ryan C.M."/>
            <person name="Banfield J.F."/>
        </authorList>
    </citation>
    <scope>NUCLEOTIDE SEQUENCE [LARGE SCALE GENOMIC DNA]</scope>
    <source>
        <strain evidence="1">CG11_big_fil_rev_8_21_14_0_20_46_11</strain>
    </source>
</reference>
<dbReference type="Proteomes" id="UP000229342">
    <property type="component" value="Unassembled WGS sequence"/>
</dbReference>
<gene>
    <name evidence="1" type="ORF">COV91_06230</name>
</gene>
<proteinExistence type="predicted"/>
<comment type="caution">
    <text evidence="1">The sequence shown here is derived from an EMBL/GenBank/DDBJ whole genome shotgun (WGS) entry which is preliminary data.</text>
</comment>
<sequence length="105" mass="12160">MSILKCTDTPPPHHKGRIVIGKREFVLPPHTEEVYWCCASGRNFFSCVAVLRERALRWARSERVQTVTGITDEESLPVMVNTGKERIDILPITFNDWILKFHDDH</sequence>
<protein>
    <submittedName>
        <fullName evidence="1">Uncharacterized protein</fullName>
    </submittedName>
</protein>
<name>A0A2H0K9W5_9BACT</name>
<dbReference type="AlphaFoldDB" id="A0A2H0K9W5"/>
<evidence type="ECO:0000313" key="2">
    <source>
        <dbReference type="Proteomes" id="UP000229342"/>
    </source>
</evidence>
<evidence type="ECO:0000313" key="1">
    <source>
        <dbReference type="EMBL" id="PIQ68048.1"/>
    </source>
</evidence>
<organism evidence="1 2">
    <name type="scientific">Candidatus Taylorbacteria bacterium CG11_big_fil_rev_8_21_14_0_20_46_11</name>
    <dbReference type="NCBI Taxonomy" id="1975025"/>
    <lineage>
        <taxon>Bacteria</taxon>
        <taxon>Candidatus Tayloriibacteriota</taxon>
    </lineage>
</organism>